<name>A0A239IPT0_9ACTN</name>
<evidence type="ECO:0000313" key="1">
    <source>
        <dbReference type="EMBL" id="SNS95575.1"/>
    </source>
</evidence>
<organism evidence="1 2">
    <name type="scientific">Actinoplanes regularis</name>
    <dbReference type="NCBI Taxonomy" id="52697"/>
    <lineage>
        <taxon>Bacteria</taxon>
        <taxon>Bacillati</taxon>
        <taxon>Actinomycetota</taxon>
        <taxon>Actinomycetes</taxon>
        <taxon>Micromonosporales</taxon>
        <taxon>Micromonosporaceae</taxon>
        <taxon>Actinoplanes</taxon>
    </lineage>
</organism>
<accession>A0A239IPT0</accession>
<reference evidence="1 2" key="1">
    <citation type="submission" date="2017-06" db="EMBL/GenBank/DDBJ databases">
        <authorList>
            <person name="Kim H.J."/>
            <person name="Triplett B.A."/>
        </authorList>
    </citation>
    <scope>NUCLEOTIDE SEQUENCE [LARGE SCALE GENOMIC DNA]</scope>
    <source>
        <strain evidence="1 2">DSM 43151</strain>
    </source>
</reference>
<gene>
    <name evidence="1" type="ORF">SAMN06264365_13056</name>
</gene>
<evidence type="ECO:0000313" key="2">
    <source>
        <dbReference type="Proteomes" id="UP000198415"/>
    </source>
</evidence>
<sequence length="123" mass="13526">MGDGGFGPANGLVPVAELAPSFLDQRWPAGFPEEARNLLTICHWGCGITSFIDLGDPAGPMWGMDPNPAPEEEIAASLFRQDMTLASWLLRWTESRLYPPWLFEDPNTGKWHGGADADWEGPE</sequence>
<dbReference type="Proteomes" id="UP000198415">
    <property type="component" value="Unassembled WGS sequence"/>
</dbReference>
<keyword evidence="2" id="KW-1185">Reference proteome</keyword>
<protein>
    <submittedName>
        <fullName evidence="1">Uncharacterized protein</fullName>
    </submittedName>
</protein>
<dbReference type="EMBL" id="FZNR01000030">
    <property type="protein sequence ID" value="SNS95575.1"/>
    <property type="molecule type" value="Genomic_DNA"/>
</dbReference>
<proteinExistence type="predicted"/>
<dbReference type="AlphaFoldDB" id="A0A239IPT0"/>